<evidence type="ECO:0000256" key="1">
    <source>
        <dbReference type="ARBA" id="ARBA00004651"/>
    </source>
</evidence>
<dbReference type="PROSITE" id="PS51013">
    <property type="entry name" value="PANNEXIN"/>
    <property type="match status" value="1"/>
</dbReference>
<evidence type="ECO:0000256" key="5">
    <source>
        <dbReference type="ARBA" id="ARBA00022989"/>
    </source>
</evidence>
<keyword evidence="5 9" id="KW-1133">Transmembrane helix</keyword>
<keyword evidence="3" id="KW-1003">Cell membrane</keyword>
<evidence type="ECO:0000313" key="11">
    <source>
        <dbReference type="Proteomes" id="UP001652625"/>
    </source>
</evidence>
<gene>
    <name evidence="10" type="primary">INX9A</name>
    <name evidence="9" type="synonym">inx</name>
    <name evidence="12" type="synonym">LOC124811021</name>
</gene>
<protein>
    <recommendedName>
        <fullName evidence="9">Innexin</fullName>
    </recommendedName>
</protein>
<proteinExistence type="evidence at transcript level"/>
<comment type="caution">
    <text evidence="9">Lacks conserved residue(s) required for the propagation of feature annotation.</text>
</comment>
<reference evidence="10" key="1">
    <citation type="submission" date="2019-01" db="EMBL/GenBank/DDBJ databases">
        <title>Stem cell differentiation trajectories in Hydra resolved at single-cell resolution.</title>
        <authorList>
            <person name="Siebert S."/>
            <person name="Farrell J.A."/>
            <person name="Cazet J.F."/>
            <person name="Abeykoon Y.L."/>
            <person name="Primack A.S."/>
            <person name="Schnitzler C.E."/>
            <person name="Juliano C.E."/>
        </authorList>
    </citation>
    <scope>NUCLEOTIDE SEQUENCE</scope>
    <source>
        <strain evidence="10">AEP</strain>
        <tissue evidence="10">Whole organism</tissue>
    </source>
</reference>
<dbReference type="EMBL" id="MK376925">
    <property type="protein sequence ID" value="QDX46983.1"/>
    <property type="molecule type" value="mRNA"/>
</dbReference>
<dbReference type="Pfam" id="PF00876">
    <property type="entry name" value="Innexin"/>
    <property type="match status" value="1"/>
</dbReference>
<comment type="subcellular location">
    <subcellularLocation>
        <location evidence="1 9">Cell membrane</location>
        <topology evidence="1 9">Multi-pass membrane protein</topology>
    </subcellularLocation>
</comment>
<keyword evidence="6 9" id="KW-0406">Ion transport</keyword>
<comment type="function">
    <text evidence="9">Structural component of the gap junctions.</text>
</comment>
<keyword evidence="11" id="KW-1185">Reference proteome</keyword>
<dbReference type="Proteomes" id="UP001652625">
    <property type="component" value="Chromosome 09"/>
</dbReference>
<evidence type="ECO:0000256" key="6">
    <source>
        <dbReference type="ARBA" id="ARBA00023065"/>
    </source>
</evidence>
<evidence type="ECO:0000256" key="7">
    <source>
        <dbReference type="ARBA" id="ARBA00023136"/>
    </source>
</evidence>
<dbReference type="AlphaFoldDB" id="A0A5B8IFJ1"/>
<dbReference type="GO" id="GO:0005243">
    <property type="term" value="F:gap junction channel activity"/>
    <property type="evidence" value="ECO:0007669"/>
    <property type="project" value="TreeGrafter"/>
</dbReference>
<reference evidence="12" key="2">
    <citation type="submission" date="2025-05" db="UniProtKB">
        <authorList>
            <consortium name="RefSeq"/>
        </authorList>
    </citation>
    <scope>IDENTIFICATION</scope>
</reference>
<feature type="transmembrane region" description="Helical" evidence="9">
    <location>
        <begin position="140"/>
        <end position="159"/>
    </location>
</feature>
<dbReference type="GO" id="GO:0034220">
    <property type="term" value="P:monoatomic ion transmembrane transport"/>
    <property type="evidence" value="ECO:0007669"/>
    <property type="project" value="UniProtKB-KW"/>
</dbReference>
<dbReference type="OrthoDB" id="6020519at2759"/>
<evidence type="ECO:0000313" key="12">
    <source>
        <dbReference type="RefSeq" id="XP_065660615.1"/>
    </source>
</evidence>
<dbReference type="PANTHER" id="PTHR11893:SF36">
    <property type="entry name" value="INNEXIN-5"/>
    <property type="match status" value="1"/>
</dbReference>
<comment type="similarity">
    <text evidence="9">Belongs to the pannexin family.</text>
</comment>
<dbReference type="InterPro" id="IPR000990">
    <property type="entry name" value="Innexin"/>
</dbReference>
<evidence type="ECO:0000256" key="3">
    <source>
        <dbReference type="ARBA" id="ARBA00022475"/>
    </source>
</evidence>
<feature type="transmembrane region" description="Helical" evidence="9">
    <location>
        <begin position="303"/>
        <end position="334"/>
    </location>
</feature>
<evidence type="ECO:0000256" key="9">
    <source>
        <dbReference type="RuleBase" id="RU010713"/>
    </source>
</evidence>
<keyword evidence="7 9" id="KW-0472">Membrane</keyword>
<evidence type="ECO:0000256" key="4">
    <source>
        <dbReference type="ARBA" id="ARBA00022692"/>
    </source>
</evidence>
<keyword evidence="2 9" id="KW-0813">Transport</keyword>
<name>A0A5B8IFJ1_HYDVU</name>
<organism evidence="10">
    <name type="scientific">Hydra vulgaris</name>
    <name type="common">Hydra</name>
    <name type="synonym">Hydra attenuata</name>
    <dbReference type="NCBI Taxonomy" id="6087"/>
    <lineage>
        <taxon>Eukaryota</taxon>
        <taxon>Metazoa</taxon>
        <taxon>Cnidaria</taxon>
        <taxon>Hydrozoa</taxon>
        <taxon>Hydroidolina</taxon>
        <taxon>Anthoathecata</taxon>
        <taxon>Aplanulata</taxon>
        <taxon>Hydridae</taxon>
        <taxon>Hydra</taxon>
    </lineage>
</organism>
<sequence length="440" mass="51765">MSLITGSIKSILSIKIKHRHDSYSDQISRIFVAKSFMVASLVIGVDWFRDNVFCTLPKNSIINEDFVHKACWIQGFYIYPQMENYADRSAYYGIPQYVEIDGIRKDNMDLCKTRKKLYELDKMCTPMEKYYFSHYQWMPFYMASLSTLFYLPYVLYRLINADIISLRQHLKNSKTEVNDIVDNYFNRELNTKRKMRYRIFANILIKCAYVGINAFTFNLLNHILNHRYRDYGVNWLKWLQYNSSMALNYNLRKIPTPGNKMLPTFGYCDVHELAMDGGSAIDNKNKVLCEISSNILYQYVLMVIWFVLILSIIASVIGVFVYILTHLINIFYLVRSEKNSKFIYRFLTFRECEYLEFIRQRNLALYGNVVREINAKIVLNSNTIPTNNHIVNNNKQMATNETIKNNIKENDLMFIMAKKEGKTQTLNGISGRLNSYETNA</sequence>
<feature type="transmembrane region" description="Helical" evidence="9">
    <location>
        <begin position="199"/>
        <end position="220"/>
    </location>
</feature>
<dbReference type="GO" id="GO:0005921">
    <property type="term" value="C:gap junction"/>
    <property type="evidence" value="ECO:0007669"/>
    <property type="project" value="UniProtKB-UniRule"/>
</dbReference>
<keyword evidence="4 9" id="KW-0812">Transmembrane</keyword>
<keyword evidence="8 9" id="KW-0407">Ion channel</keyword>
<evidence type="ECO:0000256" key="2">
    <source>
        <dbReference type="ARBA" id="ARBA00022448"/>
    </source>
</evidence>
<dbReference type="RefSeq" id="XP_065660615.1">
    <property type="nucleotide sequence ID" value="XM_065804543.1"/>
</dbReference>
<dbReference type="PANTHER" id="PTHR11893">
    <property type="entry name" value="INNEXIN"/>
    <property type="match status" value="1"/>
</dbReference>
<evidence type="ECO:0000313" key="10">
    <source>
        <dbReference type="EMBL" id="QDX46983.1"/>
    </source>
</evidence>
<dbReference type="GO" id="GO:0005886">
    <property type="term" value="C:plasma membrane"/>
    <property type="evidence" value="ECO:0007669"/>
    <property type="project" value="UniProtKB-SubCell"/>
</dbReference>
<evidence type="ECO:0000256" key="8">
    <source>
        <dbReference type="ARBA" id="ARBA00023303"/>
    </source>
</evidence>
<accession>A0A5B8IFJ1</accession>